<keyword evidence="2" id="KW-1185">Reference proteome</keyword>
<name>A0ACC2VLH4_9TREE</name>
<accession>A0ACC2VLH4</accession>
<proteinExistence type="predicted"/>
<protein>
    <submittedName>
        <fullName evidence="1">Uncharacterized protein</fullName>
    </submittedName>
</protein>
<gene>
    <name evidence="1" type="ORF">QFC21_003959</name>
</gene>
<evidence type="ECO:0000313" key="1">
    <source>
        <dbReference type="EMBL" id="KAJ9099951.1"/>
    </source>
</evidence>
<dbReference type="EMBL" id="JASBWT010000012">
    <property type="protein sequence ID" value="KAJ9099951.1"/>
    <property type="molecule type" value="Genomic_DNA"/>
</dbReference>
<reference evidence="1" key="1">
    <citation type="submission" date="2023-04" db="EMBL/GenBank/DDBJ databases">
        <title>Draft Genome sequencing of Naganishia species isolated from polar environments using Oxford Nanopore Technology.</title>
        <authorList>
            <person name="Leo P."/>
            <person name="Venkateswaran K."/>
        </authorList>
    </citation>
    <scope>NUCLEOTIDE SEQUENCE</scope>
    <source>
        <strain evidence="1">MNA-CCFEE 5423</strain>
    </source>
</reference>
<evidence type="ECO:0000313" key="2">
    <source>
        <dbReference type="Proteomes" id="UP001227268"/>
    </source>
</evidence>
<dbReference type="Proteomes" id="UP001227268">
    <property type="component" value="Unassembled WGS sequence"/>
</dbReference>
<comment type="caution">
    <text evidence="1">The sequence shown here is derived from an EMBL/GenBank/DDBJ whole genome shotgun (WGS) entry which is preliminary data.</text>
</comment>
<organism evidence="1 2">
    <name type="scientific">Naganishia friedmannii</name>
    <dbReference type="NCBI Taxonomy" id="89922"/>
    <lineage>
        <taxon>Eukaryota</taxon>
        <taxon>Fungi</taxon>
        <taxon>Dikarya</taxon>
        <taxon>Basidiomycota</taxon>
        <taxon>Agaricomycotina</taxon>
        <taxon>Tremellomycetes</taxon>
        <taxon>Filobasidiales</taxon>
        <taxon>Filobasidiaceae</taxon>
        <taxon>Naganishia</taxon>
    </lineage>
</organism>
<sequence>MTPALHIRTSSPTQTSPSVPSPSKPHHTASRLRNLFTPHKSATFAVTITVHSVQNVPQVRGFFSVGWKFRDGEGNGRAKVEVNPSVNNGDTAVLSTKPPLPLPRNLVGKRRSLDTVSSGASSASRLSIDSTSIPPTSPNSVGSFASTTGGFTPIVGGASGRGKKSSLESSQMNEGSVISAASESPEASVVSSRRTSISGDGSLIPSGGRVQGDSSNAAVVDLTEMPHSSHPHSPTAPHPPSHLTVPIQHSRSTNPKTHSMHKLSASSLRRTFSKDRQSSTASHATETSSVVDSLYVPANTITERQGCTPIAELRNHSCEWGATVTHLVRMKIHPLGTHITPHTRPPFPDTPPLGILGAGARSESGLKLKVWQHIRPPTRHEMQRPERGSMKHRANGRAEDSYEFGGMNLDLAEFVGEEGKRVTRRYLLTERAKTNATIKIWGMRISSVTSDVSSMSATAAPSRNPSASNLRDLDCSLNIITDRPAPAMRLKKPPEEHLLQPPPEVTKSSTASKHKYHIKQPDAQEEARLRPSLNVSGNRTEASRNHTSTAERAYNGATDGEGTHEDKHQPESQSGPSAHQPQNPKRHGRTGKHKHHPHHVADPDTAPERIIEALFNPKPSNIWTPFTYVVDSEFPSSDSRTERPSGVETATPQRERRKSERQSEMHKFGIFGSPLTASTTMTTTTTDSDSDVSRTSVGTNHDLREGERRRRSALRRKGQPVGKARQPVGEIQRSFFKRLGAEHNAQ</sequence>